<evidence type="ECO:0000313" key="2">
    <source>
        <dbReference type="Proteomes" id="UP000238479"/>
    </source>
</evidence>
<evidence type="ECO:0000313" key="1">
    <source>
        <dbReference type="EMBL" id="PRQ18141.1"/>
    </source>
</evidence>
<comment type="caution">
    <text evidence="1">The sequence shown here is derived from an EMBL/GenBank/DDBJ whole genome shotgun (WGS) entry which is preliminary data.</text>
</comment>
<gene>
    <name evidence="1" type="ORF">RchiOBHm_Chr7g0202651</name>
</gene>
<dbReference type="Gramene" id="PRQ18141">
    <property type="protein sequence ID" value="PRQ18141"/>
    <property type="gene ID" value="RchiOBHm_Chr7g0202651"/>
</dbReference>
<reference evidence="1 2" key="1">
    <citation type="journal article" date="2018" name="Nat. Genet.">
        <title>The Rosa genome provides new insights in the design of modern roses.</title>
        <authorList>
            <person name="Bendahmane M."/>
        </authorList>
    </citation>
    <scope>NUCLEOTIDE SEQUENCE [LARGE SCALE GENOMIC DNA]</scope>
    <source>
        <strain evidence="2">cv. Old Blush</strain>
    </source>
</reference>
<accession>A0A2P6P871</accession>
<sequence length="70" mass="7632">MSKRGWGAGYPRVFPAFVKRGRGWGSPSQVRGRGWGDLFPPRGCGAGAGAGFPITHAGSPLYPFFFFFFF</sequence>
<proteinExistence type="predicted"/>
<dbReference type="AlphaFoldDB" id="A0A2P6P871"/>
<dbReference type="EMBL" id="PDCK01000045">
    <property type="protein sequence ID" value="PRQ18141.1"/>
    <property type="molecule type" value="Genomic_DNA"/>
</dbReference>
<name>A0A2P6P871_ROSCH</name>
<protein>
    <submittedName>
        <fullName evidence="1">Uncharacterized protein</fullName>
    </submittedName>
</protein>
<organism evidence="1 2">
    <name type="scientific">Rosa chinensis</name>
    <name type="common">China rose</name>
    <dbReference type="NCBI Taxonomy" id="74649"/>
    <lineage>
        <taxon>Eukaryota</taxon>
        <taxon>Viridiplantae</taxon>
        <taxon>Streptophyta</taxon>
        <taxon>Embryophyta</taxon>
        <taxon>Tracheophyta</taxon>
        <taxon>Spermatophyta</taxon>
        <taxon>Magnoliopsida</taxon>
        <taxon>eudicotyledons</taxon>
        <taxon>Gunneridae</taxon>
        <taxon>Pentapetalae</taxon>
        <taxon>rosids</taxon>
        <taxon>fabids</taxon>
        <taxon>Rosales</taxon>
        <taxon>Rosaceae</taxon>
        <taxon>Rosoideae</taxon>
        <taxon>Rosoideae incertae sedis</taxon>
        <taxon>Rosa</taxon>
    </lineage>
</organism>
<keyword evidence="2" id="KW-1185">Reference proteome</keyword>
<dbReference type="Proteomes" id="UP000238479">
    <property type="component" value="Chromosome 7"/>
</dbReference>